<sequence length="89" mass="10220">MEKVGAMMIVEGIRIKERKKWVQMEIARKGIGIGIGICICETPQDTQHAAFWMMRSIHLHHYYSFDAIIALGATPRSCTIPIFHFFPPF</sequence>
<organism evidence="1 2">
    <name type="scientific">Cucumis sativus</name>
    <name type="common">Cucumber</name>
    <dbReference type="NCBI Taxonomy" id="3659"/>
    <lineage>
        <taxon>Eukaryota</taxon>
        <taxon>Viridiplantae</taxon>
        <taxon>Streptophyta</taxon>
        <taxon>Embryophyta</taxon>
        <taxon>Tracheophyta</taxon>
        <taxon>Spermatophyta</taxon>
        <taxon>Magnoliopsida</taxon>
        <taxon>eudicotyledons</taxon>
        <taxon>Gunneridae</taxon>
        <taxon>Pentapetalae</taxon>
        <taxon>rosids</taxon>
        <taxon>fabids</taxon>
        <taxon>Cucurbitales</taxon>
        <taxon>Cucurbitaceae</taxon>
        <taxon>Benincaseae</taxon>
        <taxon>Cucumis</taxon>
    </lineage>
</organism>
<proteinExistence type="predicted"/>
<gene>
    <name evidence="1" type="ORF">Csa_4G663620</name>
</gene>
<dbReference type="Gramene" id="KGN55503">
    <property type="protein sequence ID" value="KGN55503"/>
    <property type="gene ID" value="Csa_4G663620"/>
</dbReference>
<reference evidence="1 2" key="2">
    <citation type="journal article" date="2009" name="PLoS ONE">
        <title>An integrated genetic and cytogenetic map of the cucumber genome.</title>
        <authorList>
            <person name="Ren Y."/>
            <person name="Zhang Z."/>
            <person name="Liu J."/>
            <person name="Staub J.E."/>
            <person name="Han Y."/>
            <person name="Cheng Z."/>
            <person name="Li X."/>
            <person name="Lu J."/>
            <person name="Miao H."/>
            <person name="Kang H."/>
            <person name="Xie B."/>
            <person name="Gu X."/>
            <person name="Wang X."/>
            <person name="Du Y."/>
            <person name="Jin W."/>
            <person name="Huang S."/>
        </authorList>
    </citation>
    <scope>NUCLEOTIDE SEQUENCE [LARGE SCALE GENOMIC DNA]</scope>
    <source>
        <strain evidence="2">cv. 9930</strain>
    </source>
</reference>
<evidence type="ECO:0000313" key="2">
    <source>
        <dbReference type="Proteomes" id="UP000029981"/>
    </source>
</evidence>
<reference evidence="1 2" key="4">
    <citation type="journal article" date="2011" name="BMC Genomics">
        <title>RNA-Seq improves annotation of protein-coding genes in the cucumber genome.</title>
        <authorList>
            <person name="Li Z."/>
            <person name="Zhang Z."/>
            <person name="Yan P."/>
            <person name="Huang S."/>
            <person name="Fei Z."/>
            <person name="Lin K."/>
        </authorList>
    </citation>
    <scope>NUCLEOTIDE SEQUENCE [LARGE SCALE GENOMIC DNA]</scope>
    <source>
        <strain evidence="2">cv. 9930</strain>
    </source>
</reference>
<reference evidence="1 2" key="3">
    <citation type="journal article" date="2010" name="BMC Genomics">
        <title>Transcriptome sequencing and comparative analysis of cucumber flowers with different sex types.</title>
        <authorList>
            <person name="Guo S."/>
            <person name="Zheng Y."/>
            <person name="Joung J.G."/>
            <person name="Liu S."/>
            <person name="Zhang Z."/>
            <person name="Crasta O.R."/>
            <person name="Sobral B.W."/>
            <person name="Xu Y."/>
            <person name="Huang S."/>
            <person name="Fei Z."/>
        </authorList>
    </citation>
    <scope>NUCLEOTIDE SEQUENCE [LARGE SCALE GENOMIC DNA]</scope>
    <source>
        <strain evidence="2">cv. 9930</strain>
    </source>
</reference>
<name>A0A0A0L1D0_CUCSA</name>
<evidence type="ECO:0000313" key="1">
    <source>
        <dbReference type="EMBL" id="KGN55503.1"/>
    </source>
</evidence>
<dbReference type="EMBL" id="CM002925">
    <property type="protein sequence ID" value="KGN55503.1"/>
    <property type="molecule type" value="Genomic_DNA"/>
</dbReference>
<reference evidence="1 2" key="1">
    <citation type="journal article" date="2009" name="Nat. Genet.">
        <title>The genome of the cucumber, Cucumis sativus L.</title>
        <authorList>
            <person name="Huang S."/>
            <person name="Li R."/>
            <person name="Zhang Z."/>
            <person name="Li L."/>
            <person name="Gu X."/>
            <person name="Fan W."/>
            <person name="Lucas W.J."/>
            <person name="Wang X."/>
            <person name="Xie B."/>
            <person name="Ni P."/>
            <person name="Ren Y."/>
            <person name="Zhu H."/>
            <person name="Li J."/>
            <person name="Lin K."/>
            <person name="Jin W."/>
            <person name="Fei Z."/>
            <person name="Li G."/>
            <person name="Staub J."/>
            <person name="Kilian A."/>
            <person name="van der Vossen E.A."/>
            <person name="Wu Y."/>
            <person name="Guo J."/>
            <person name="He J."/>
            <person name="Jia Z."/>
            <person name="Ren Y."/>
            <person name="Tian G."/>
            <person name="Lu Y."/>
            <person name="Ruan J."/>
            <person name="Qian W."/>
            <person name="Wang M."/>
            <person name="Huang Q."/>
            <person name="Li B."/>
            <person name="Xuan Z."/>
            <person name="Cao J."/>
            <person name="Asan"/>
            <person name="Wu Z."/>
            <person name="Zhang J."/>
            <person name="Cai Q."/>
            <person name="Bai Y."/>
            <person name="Zhao B."/>
            <person name="Han Y."/>
            <person name="Li Y."/>
            <person name="Li X."/>
            <person name="Wang S."/>
            <person name="Shi Q."/>
            <person name="Liu S."/>
            <person name="Cho W.K."/>
            <person name="Kim J.Y."/>
            <person name="Xu Y."/>
            <person name="Heller-Uszynska K."/>
            <person name="Miao H."/>
            <person name="Cheng Z."/>
            <person name="Zhang S."/>
            <person name="Wu J."/>
            <person name="Yang Y."/>
            <person name="Kang H."/>
            <person name="Li M."/>
            <person name="Liang H."/>
            <person name="Ren X."/>
            <person name="Shi Z."/>
            <person name="Wen M."/>
            <person name="Jian M."/>
            <person name="Yang H."/>
            <person name="Zhang G."/>
            <person name="Yang Z."/>
            <person name="Chen R."/>
            <person name="Liu S."/>
            <person name="Li J."/>
            <person name="Ma L."/>
            <person name="Liu H."/>
            <person name="Zhou Y."/>
            <person name="Zhao J."/>
            <person name="Fang X."/>
            <person name="Li G."/>
            <person name="Fang L."/>
            <person name="Li Y."/>
            <person name="Liu D."/>
            <person name="Zheng H."/>
            <person name="Zhang Y."/>
            <person name="Qin N."/>
            <person name="Li Z."/>
            <person name="Yang G."/>
            <person name="Yang S."/>
            <person name="Bolund L."/>
            <person name="Kristiansen K."/>
            <person name="Zheng H."/>
            <person name="Li S."/>
            <person name="Zhang X."/>
            <person name="Yang H."/>
            <person name="Wang J."/>
            <person name="Sun R."/>
            <person name="Zhang B."/>
            <person name="Jiang S."/>
            <person name="Wang J."/>
            <person name="Du Y."/>
            <person name="Li S."/>
        </authorList>
    </citation>
    <scope>NUCLEOTIDE SEQUENCE [LARGE SCALE GENOMIC DNA]</scope>
    <source>
        <strain evidence="2">cv. 9930</strain>
    </source>
</reference>
<protein>
    <submittedName>
        <fullName evidence="1">Uncharacterized protein</fullName>
    </submittedName>
</protein>
<dbReference type="AlphaFoldDB" id="A0A0A0L1D0"/>
<dbReference type="Proteomes" id="UP000029981">
    <property type="component" value="Chromosome 4"/>
</dbReference>
<accession>A0A0A0L1D0</accession>
<keyword evidence="2" id="KW-1185">Reference proteome</keyword>